<dbReference type="AlphaFoldDB" id="A0A2Z5JHY3"/>
<proteinExistence type="predicted"/>
<evidence type="ECO:0000256" key="1">
    <source>
        <dbReference type="SAM" id="MobiDB-lite"/>
    </source>
</evidence>
<reference evidence="2 3" key="1">
    <citation type="journal article" date="2018" name="Front. Microbiol.">
        <title>Genome Sequencing of Streptomyces atratus SCSIOZH16 and Activation Production of Nocardamine via Metabolic Engineering.</title>
        <authorList>
            <person name="Li Y."/>
            <person name="Zhang C."/>
            <person name="Liu C."/>
            <person name="Ju J."/>
            <person name="Ma J."/>
        </authorList>
    </citation>
    <scope>NUCLEOTIDE SEQUENCE [LARGE SCALE GENOMIC DNA]</scope>
    <source>
        <strain evidence="2 3">SCSIO_ZH16</strain>
    </source>
</reference>
<protein>
    <recommendedName>
        <fullName evidence="4">DUF4034 domain-containing protein</fullName>
    </recommendedName>
</protein>
<organism evidence="2 3">
    <name type="scientific">Streptomyces atratus</name>
    <dbReference type="NCBI Taxonomy" id="1893"/>
    <lineage>
        <taxon>Bacteria</taxon>
        <taxon>Bacillati</taxon>
        <taxon>Actinomycetota</taxon>
        <taxon>Actinomycetes</taxon>
        <taxon>Kitasatosporales</taxon>
        <taxon>Streptomycetaceae</taxon>
        <taxon>Streptomyces</taxon>
    </lineage>
</organism>
<sequence length="365" mass="40222">MTPLLLLSAAALGGYLWAKARKKPSQTARSTPGPPEAATELGLVPPDELDTADACAPDPRDEEIRATVRSGDWRAGAAFLDEAGRDWQERYRRAAVLQDEAAADDAWLLAWRAARPKDAGAALVHAGALTGVAAQVHGTKPTQRPTWEQSCVFHQVMVRAREACHEAQELAGDDPCPYIAEIPCALGLVYDPGECHDLWAEVVERDAPHLAAHDAVLRYWCHKWPGSHAPAAYFAREAARQGAPGRLLSLLPLYAAFKQERADRNADEDVYYKSPELIAAADVCLVDVAAAVAADPGDRRILRARHMLAWTLYWQDRYEAAVEQFRAIDGHFDGGAPWSYFRDPKKYYVQCRGYSARRVVEANGN</sequence>
<feature type="region of interest" description="Disordered" evidence="1">
    <location>
        <begin position="23"/>
        <end position="42"/>
    </location>
</feature>
<dbReference type="RefSeq" id="WP_114246323.1">
    <property type="nucleotide sequence ID" value="NZ_CP027306.1"/>
</dbReference>
<dbReference type="Proteomes" id="UP000252698">
    <property type="component" value="Chromosome"/>
</dbReference>
<evidence type="ECO:0000313" key="3">
    <source>
        <dbReference type="Proteomes" id="UP000252698"/>
    </source>
</evidence>
<name>A0A2Z5JHY3_STRAR</name>
<evidence type="ECO:0000313" key="2">
    <source>
        <dbReference type="EMBL" id="AXE79842.1"/>
    </source>
</evidence>
<dbReference type="GeneID" id="95521897"/>
<dbReference type="EMBL" id="CP027306">
    <property type="protein sequence ID" value="AXE79842.1"/>
    <property type="molecule type" value="Genomic_DNA"/>
</dbReference>
<evidence type="ECO:0008006" key="4">
    <source>
        <dbReference type="Google" id="ProtNLM"/>
    </source>
</evidence>
<dbReference type="KEGG" id="sata:C5746_26210"/>
<gene>
    <name evidence="2" type="ORF">C5746_26210</name>
</gene>
<accession>A0A2Z5JHY3</accession>